<dbReference type="Pfam" id="PF00271">
    <property type="entry name" value="Helicase_C"/>
    <property type="match status" value="1"/>
</dbReference>
<protein>
    <recommendedName>
        <fullName evidence="2">Helicase C-terminal domain-containing protein</fullName>
    </recommendedName>
</protein>
<evidence type="ECO:0000259" key="2">
    <source>
        <dbReference type="Pfam" id="PF00271"/>
    </source>
</evidence>
<dbReference type="EMBL" id="JAULSY010000052">
    <property type="protein sequence ID" value="KAK0668716.1"/>
    <property type="molecule type" value="Genomic_DNA"/>
</dbReference>
<sequence>MSTQIIPDSSTASTANDISAGGTQQGSQKVKSSTPGSNKSLDEISHCCLKLEYRDKDLNLVHICKSFLNTGATVMIFTRSSNESRRAAGLLKLVLATPVFTLDGDFQPPHYTLDPIKQGDCHVIVTTDAAAAAVARTESIPKVNVVIHFTFNWEVTAEVYKKRICHLKEMGRSLRFLTPYDDKDSFWLYASLKPPKLLGILVEENSLEIWRPLVEEAQAILPKVPRLDY</sequence>
<accession>A0AA39ZDK5</accession>
<organism evidence="3 4">
    <name type="scientific">Cercophora samala</name>
    <dbReference type="NCBI Taxonomy" id="330535"/>
    <lineage>
        <taxon>Eukaryota</taxon>
        <taxon>Fungi</taxon>
        <taxon>Dikarya</taxon>
        <taxon>Ascomycota</taxon>
        <taxon>Pezizomycotina</taxon>
        <taxon>Sordariomycetes</taxon>
        <taxon>Sordariomycetidae</taxon>
        <taxon>Sordariales</taxon>
        <taxon>Lasiosphaeriaceae</taxon>
        <taxon>Cercophora</taxon>
    </lineage>
</organism>
<gene>
    <name evidence="3" type="ORF">QBC41DRAFT_346973</name>
</gene>
<feature type="compositionally biased region" description="Polar residues" evidence="1">
    <location>
        <begin position="1"/>
        <end position="39"/>
    </location>
</feature>
<evidence type="ECO:0000313" key="3">
    <source>
        <dbReference type="EMBL" id="KAK0668716.1"/>
    </source>
</evidence>
<comment type="caution">
    <text evidence="3">The sequence shown here is derived from an EMBL/GenBank/DDBJ whole genome shotgun (WGS) entry which is preliminary data.</text>
</comment>
<feature type="domain" description="Helicase C-terminal" evidence="2">
    <location>
        <begin position="66"/>
        <end position="163"/>
    </location>
</feature>
<reference evidence="3" key="1">
    <citation type="submission" date="2023-06" db="EMBL/GenBank/DDBJ databases">
        <title>Genome-scale phylogeny and comparative genomics of the fungal order Sordariales.</title>
        <authorList>
            <consortium name="Lawrence Berkeley National Laboratory"/>
            <person name="Hensen N."/>
            <person name="Bonometti L."/>
            <person name="Westerberg I."/>
            <person name="Brannstrom I.O."/>
            <person name="Guillou S."/>
            <person name="Cros-Aarteil S."/>
            <person name="Calhoun S."/>
            <person name="Haridas S."/>
            <person name="Kuo A."/>
            <person name="Mondo S."/>
            <person name="Pangilinan J."/>
            <person name="Riley R."/>
            <person name="Labutti K."/>
            <person name="Andreopoulos B."/>
            <person name="Lipzen A."/>
            <person name="Chen C."/>
            <person name="Yanf M."/>
            <person name="Daum C."/>
            <person name="Ng V."/>
            <person name="Clum A."/>
            <person name="Steindorff A."/>
            <person name="Ohm R."/>
            <person name="Martin F."/>
            <person name="Silar P."/>
            <person name="Natvig D."/>
            <person name="Lalanne C."/>
            <person name="Gautier V."/>
            <person name="Ament-Velasquez S.L."/>
            <person name="Kruys A."/>
            <person name="Hutchinson M.I."/>
            <person name="Powell A.J."/>
            <person name="Barry K."/>
            <person name="Miller A.N."/>
            <person name="Grigoriev I.V."/>
            <person name="Debuchy R."/>
            <person name="Gladieux P."/>
            <person name="Thoren M.H."/>
            <person name="Johannesson H."/>
        </authorList>
    </citation>
    <scope>NUCLEOTIDE SEQUENCE</scope>
    <source>
        <strain evidence="3">CBS 307.81</strain>
    </source>
</reference>
<evidence type="ECO:0000256" key="1">
    <source>
        <dbReference type="SAM" id="MobiDB-lite"/>
    </source>
</evidence>
<dbReference type="Proteomes" id="UP001174997">
    <property type="component" value="Unassembled WGS sequence"/>
</dbReference>
<evidence type="ECO:0000313" key="4">
    <source>
        <dbReference type="Proteomes" id="UP001174997"/>
    </source>
</evidence>
<keyword evidence="4" id="KW-1185">Reference proteome</keyword>
<dbReference type="SUPFAM" id="SSF52540">
    <property type="entry name" value="P-loop containing nucleoside triphosphate hydrolases"/>
    <property type="match status" value="1"/>
</dbReference>
<dbReference type="InterPro" id="IPR001650">
    <property type="entry name" value="Helicase_C-like"/>
</dbReference>
<dbReference type="Gene3D" id="3.40.50.300">
    <property type="entry name" value="P-loop containing nucleotide triphosphate hydrolases"/>
    <property type="match status" value="1"/>
</dbReference>
<dbReference type="AlphaFoldDB" id="A0AA39ZDK5"/>
<proteinExistence type="predicted"/>
<dbReference type="InterPro" id="IPR027417">
    <property type="entry name" value="P-loop_NTPase"/>
</dbReference>
<feature type="region of interest" description="Disordered" evidence="1">
    <location>
        <begin position="1"/>
        <end position="40"/>
    </location>
</feature>
<name>A0AA39ZDK5_9PEZI</name>